<sequence>MSALPGSQTVGICFQPHDLRRLLGLLLDHTGKASTAGDFPCRTMQNVLQKASNVKTLKISCVPGILEPVSALSILNRTLLPNLTYFDSTVSHLSMLRFISRHRIAVLTVGNCDLPSEVWECPFSGMTRHGNHCGSIVSLSGPMSCVTHLIDGNPITVLDLSWCGAEYIPLFLETVRYCSESICELELEFSGEYPRLLHGVGELLPELYSLRLREKREVPLEYPWEDKRAWRSELSSFRELRIFEIRARSGLTLANTDADYQLLWEQWFLGCNRLEDFTIAYGDTERRWKKVTEYREVSIVINFFFHSIEEWRLRLSLDVAYLRIQGYCLSDELGLGAPARPCVQLQTKQ</sequence>
<accession>A0AA39TS43</accession>
<dbReference type="Proteomes" id="UP001175227">
    <property type="component" value="Unassembled WGS sequence"/>
</dbReference>
<evidence type="ECO:0000313" key="2">
    <source>
        <dbReference type="Proteomes" id="UP001175227"/>
    </source>
</evidence>
<keyword evidence="2" id="KW-1185">Reference proteome</keyword>
<dbReference type="EMBL" id="JAUEPR010000071">
    <property type="protein sequence ID" value="KAK0468522.1"/>
    <property type="molecule type" value="Genomic_DNA"/>
</dbReference>
<comment type="caution">
    <text evidence="1">The sequence shown here is derived from an EMBL/GenBank/DDBJ whole genome shotgun (WGS) entry which is preliminary data.</text>
</comment>
<reference evidence="1" key="1">
    <citation type="submission" date="2023-06" db="EMBL/GenBank/DDBJ databases">
        <authorList>
            <consortium name="Lawrence Berkeley National Laboratory"/>
            <person name="Ahrendt S."/>
            <person name="Sahu N."/>
            <person name="Indic B."/>
            <person name="Wong-Bajracharya J."/>
            <person name="Merenyi Z."/>
            <person name="Ke H.-M."/>
            <person name="Monk M."/>
            <person name="Kocsube S."/>
            <person name="Drula E."/>
            <person name="Lipzen A."/>
            <person name="Balint B."/>
            <person name="Henrissat B."/>
            <person name="Andreopoulos B."/>
            <person name="Martin F.M."/>
            <person name="Harder C.B."/>
            <person name="Rigling D."/>
            <person name="Ford K.L."/>
            <person name="Foster G.D."/>
            <person name="Pangilinan J."/>
            <person name="Papanicolaou A."/>
            <person name="Barry K."/>
            <person name="LaButti K."/>
            <person name="Viragh M."/>
            <person name="Koriabine M."/>
            <person name="Yan M."/>
            <person name="Riley R."/>
            <person name="Champramary S."/>
            <person name="Plett K.L."/>
            <person name="Tsai I.J."/>
            <person name="Slot J."/>
            <person name="Sipos G."/>
            <person name="Plett J."/>
            <person name="Nagy L.G."/>
            <person name="Grigoriev I.V."/>
        </authorList>
    </citation>
    <scope>NUCLEOTIDE SEQUENCE</scope>
    <source>
        <strain evidence="1">ICMP 16352</strain>
    </source>
</reference>
<protein>
    <submittedName>
        <fullName evidence="1">Uncharacterized protein</fullName>
    </submittedName>
</protein>
<proteinExistence type="predicted"/>
<organism evidence="1 2">
    <name type="scientific">Armillaria novae-zelandiae</name>
    <dbReference type="NCBI Taxonomy" id="153914"/>
    <lineage>
        <taxon>Eukaryota</taxon>
        <taxon>Fungi</taxon>
        <taxon>Dikarya</taxon>
        <taxon>Basidiomycota</taxon>
        <taxon>Agaricomycotina</taxon>
        <taxon>Agaricomycetes</taxon>
        <taxon>Agaricomycetidae</taxon>
        <taxon>Agaricales</taxon>
        <taxon>Marasmiineae</taxon>
        <taxon>Physalacriaceae</taxon>
        <taxon>Armillaria</taxon>
    </lineage>
</organism>
<evidence type="ECO:0000313" key="1">
    <source>
        <dbReference type="EMBL" id="KAK0468522.1"/>
    </source>
</evidence>
<dbReference type="AlphaFoldDB" id="A0AA39TS43"/>
<name>A0AA39TS43_9AGAR</name>
<gene>
    <name evidence="1" type="ORF">IW261DRAFT_1426350</name>
</gene>